<dbReference type="EMBL" id="CP090569">
    <property type="protein sequence ID" value="USF88475.1"/>
    <property type="molecule type" value="Genomic_DNA"/>
</dbReference>
<dbReference type="AlphaFoldDB" id="A0A9J7A000"/>
<dbReference type="KEGG" id="eps:L0Y14_04360"/>
<protein>
    <submittedName>
        <fullName evidence="1">LamG domain-containing protein</fullName>
    </submittedName>
</protein>
<dbReference type="Pfam" id="PF13385">
    <property type="entry name" value="Laminin_G_3"/>
    <property type="match status" value="1"/>
</dbReference>
<dbReference type="SUPFAM" id="SSF49899">
    <property type="entry name" value="Concanavalin A-like lectins/glucanases"/>
    <property type="match status" value="1"/>
</dbReference>
<proteinExistence type="predicted"/>
<dbReference type="Gene3D" id="2.60.120.200">
    <property type="match status" value="1"/>
</dbReference>
<organism evidence="1 2">
    <name type="scientific">Candidatus Endoriftia persephonae</name>
    <dbReference type="NCBI Taxonomy" id="393765"/>
    <lineage>
        <taxon>Bacteria</taxon>
        <taxon>Pseudomonadati</taxon>
        <taxon>Pseudomonadota</taxon>
        <taxon>Gammaproteobacteria</taxon>
        <taxon>Chromatiales</taxon>
        <taxon>Sedimenticolaceae</taxon>
        <taxon>Candidatus Endoriftia</taxon>
    </lineage>
</organism>
<keyword evidence="2" id="KW-1185">Reference proteome</keyword>
<name>A0A9J7A000_9GAMM</name>
<dbReference type="Proteomes" id="UP001056649">
    <property type="component" value="Chromosome"/>
</dbReference>
<evidence type="ECO:0000313" key="1">
    <source>
        <dbReference type="EMBL" id="USF88475.1"/>
    </source>
</evidence>
<accession>A0A9J7A000</accession>
<dbReference type="PROSITE" id="PS51257">
    <property type="entry name" value="PROKAR_LIPOPROTEIN"/>
    <property type="match status" value="1"/>
</dbReference>
<dbReference type="InterPro" id="IPR013320">
    <property type="entry name" value="ConA-like_dom_sf"/>
</dbReference>
<sequence>MRSANLIRGASRGSLILSLLAGLLLGGCMEGVSTTANPQTQAPAQGGYSGPAARTDDAQAFRLHLWEPLRATNRCGACHSVGGQSPQFVRDDDVNLAYSAANPLVDLSATADSRLVSKVGAGHNCWLDSDAACAAVITAYLDAWADSTSIGDGRQIELKAPPLKTVGDSRILPDDPTLFGATLYPLLTSHCVECHWEDAATAQAPFFAGADLAAAYAAVAAKVDLDLPQQSRLVVRLRDEFHNCWSGDCQSDAAELRSQIEAIAAQVAPTPVDPALVLSKALQLGDGVIASGGSRYESNQIALYEFKIGEGTTVYDTSGVEPALNLTLSGDVSWVSGWGLNFAGGKVQGSTSASRKLIELIQATGEYSIEAWVVPANVTQEGPARIVSYSGGVDTRNFTLSQTRYNYDFLQRTEQTEADGEPGLSTADADERLQAAEQHIVVSFDPINGRRIYVNGQFTGDLDPLPGGSLIDWDDSFALVLGNEVSGDRPWLGKLRLLAIHNRALTPEQIARNQAAGVGEKFFLLFSISELVGLPQSYILFEVSQFDSYSYLFNQPRFISLDATVQPSNSPLAGMRIGINGHEAVVGQVYSNLDLRLGGSAYSPEQGQLLSPLGTIIASERGVAGDEFFLSFERLGSHSHVFTEPMPLAPPPPVDGEPQSVIGLRTFDEINASMAELTGVSPSQSEVRATFDSVKQQLPAVEKIGGFLSAHQVAVSQLAIEYCNALVEDQALRSSYFPGFPFDSEPQSAFAGDRALMLDPLLSRMLGGGLADQPAEAEARAELNQLTDRLTACGASCEAGRTATVVKANCAALLGSAVMLLQ</sequence>
<gene>
    <name evidence="1" type="ORF">L0Y14_04360</name>
</gene>
<reference evidence="1" key="1">
    <citation type="journal article" date="2022" name="Mol. Ecol. Resour.">
        <title>The complete and closed genome of the facultative generalist Candidatus Endoriftia persephone from deep-sea hydrothermal vents.</title>
        <authorList>
            <person name="de Oliveira A.L."/>
            <person name="Srivastava A."/>
            <person name="Espada-Hinojosa S."/>
            <person name="Bright M."/>
        </authorList>
    </citation>
    <scope>NUCLEOTIDE SEQUENCE</scope>
    <source>
        <strain evidence="1">Tica-EPR-9o50.N</strain>
    </source>
</reference>
<evidence type="ECO:0000313" key="2">
    <source>
        <dbReference type="Proteomes" id="UP001056649"/>
    </source>
</evidence>
<dbReference type="RefSeq" id="WP_050799364.1">
    <property type="nucleotide sequence ID" value="NZ_CP090569.1"/>
</dbReference>